<organism evidence="4">
    <name type="scientific">Diabrotica virgifera virgifera</name>
    <name type="common">western corn rootworm</name>
    <dbReference type="NCBI Taxonomy" id="50390"/>
    <lineage>
        <taxon>Eukaryota</taxon>
        <taxon>Metazoa</taxon>
        <taxon>Ecdysozoa</taxon>
        <taxon>Arthropoda</taxon>
        <taxon>Hexapoda</taxon>
        <taxon>Insecta</taxon>
        <taxon>Pterygota</taxon>
        <taxon>Neoptera</taxon>
        <taxon>Endopterygota</taxon>
        <taxon>Coleoptera</taxon>
        <taxon>Polyphaga</taxon>
        <taxon>Cucujiformia</taxon>
        <taxon>Chrysomeloidea</taxon>
        <taxon>Chrysomelidae</taxon>
        <taxon>Galerucinae</taxon>
        <taxon>Diabroticina</taxon>
        <taxon>Diabroticites</taxon>
        <taxon>Diabrotica</taxon>
    </lineage>
</organism>
<evidence type="ECO:0000259" key="3">
    <source>
        <dbReference type="PROSITE" id="PS50174"/>
    </source>
</evidence>
<evidence type="ECO:0000259" key="2">
    <source>
        <dbReference type="PROSITE" id="PS50006"/>
    </source>
</evidence>
<feature type="compositionally biased region" description="Acidic residues" evidence="1">
    <location>
        <begin position="224"/>
        <end position="234"/>
    </location>
</feature>
<dbReference type="Pfam" id="PF01585">
    <property type="entry name" value="G-patch"/>
    <property type="match status" value="1"/>
</dbReference>
<feature type="region of interest" description="Disordered" evidence="1">
    <location>
        <begin position="464"/>
        <end position="498"/>
    </location>
</feature>
<dbReference type="OrthoDB" id="2538319at2759"/>
<proteinExistence type="predicted"/>
<dbReference type="Pfam" id="PF17780">
    <property type="entry name" value="OCRE"/>
    <property type="match status" value="1"/>
</dbReference>
<dbReference type="InterPro" id="IPR008984">
    <property type="entry name" value="SMAD_FHA_dom_sf"/>
</dbReference>
<feature type="domain" description="G-patch" evidence="3">
    <location>
        <begin position="441"/>
        <end position="487"/>
    </location>
</feature>
<feature type="compositionally biased region" description="Polar residues" evidence="1">
    <location>
        <begin position="485"/>
        <end position="494"/>
    </location>
</feature>
<dbReference type="GO" id="GO:0003676">
    <property type="term" value="F:nucleic acid binding"/>
    <property type="evidence" value="ECO:0007669"/>
    <property type="project" value="InterPro"/>
</dbReference>
<feature type="region of interest" description="Disordered" evidence="1">
    <location>
        <begin position="408"/>
        <end position="437"/>
    </location>
</feature>
<reference evidence="4" key="1">
    <citation type="submission" date="2025-08" db="UniProtKB">
        <authorList>
            <consortium name="RefSeq"/>
        </authorList>
    </citation>
    <scope>IDENTIFICATION</scope>
    <source>
        <tissue evidence="4">Whole insect</tissue>
    </source>
</reference>
<feature type="domain" description="FHA" evidence="2">
    <location>
        <begin position="270"/>
        <end position="321"/>
    </location>
</feature>
<dbReference type="PROSITE" id="PS50006">
    <property type="entry name" value="FHA_DOMAIN"/>
    <property type="match status" value="1"/>
</dbReference>
<dbReference type="PANTHER" id="PTHR23106">
    <property type="entry name" value="ANGIOGENIC FACTOR WITH G PATCH AND FHA DOMAINS 1"/>
    <property type="match status" value="1"/>
</dbReference>
<feature type="compositionally biased region" description="Polar residues" evidence="1">
    <location>
        <begin position="8"/>
        <end position="20"/>
    </location>
</feature>
<dbReference type="InterPro" id="IPR053027">
    <property type="entry name" value="AGGF1"/>
</dbReference>
<dbReference type="Pfam" id="PF00498">
    <property type="entry name" value="FHA"/>
    <property type="match status" value="1"/>
</dbReference>
<dbReference type="CDD" id="cd22686">
    <property type="entry name" value="FHA_AGGF1"/>
    <property type="match status" value="1"/>
</dbReference>
<feature type="compositionally biased region" description="Basic and acidic residues" evidence="1">
    <location>
        <begin position="413"/>
        <end position="430"/>
    </location>
</feature>
<dbReference type="SMART" id="SM00443">
    <property type="entry name" value="G_patch"/>
    <property type="match status" value="1"/>
</dbReference>
<dbReference type="Gene3D" id="2.60.200.20">
    <property type="match status" value="1"/>
</dbReference>
<feature type="compositionally biased region" description="Acidic residues" evidence="1">
    <location>
        <begin position="208"/>
        <end position="217"/>
    </location>
</feature>
<dbReference type="PANTHER" id="PTHR23106:SF24">
    <property type="entry name" value="ANGIOGENIC FACTOR WITH G PATCH AND FHA DOMAINS 1"/>
    <property type="match status" value="1"/>
</dbReference>
<dbReference type="InParanoid" id="A0A6P7F3Z1"/>
<dbReference type="KEGG" id="dvv:114324555"/>
<accession>A0A6P7F3Z1</accession>
<dbReference type="SUPFAM" id="SSF49879">
    <property type="entry name" value="SMAD/FHA domain"/>
    <property type="match status" value="1"/>
</dbReference>
<feature type="region of interest" description="Disordered" evidence="1">
    <location>
        <begin position="1"/>
        <end position="20"/>
    </location>
</feature>
<dbReference type="InterPro" id="IPR000253">
    <property type="entry name" value="FHA_dom"/>
</dbReference>
<dbReference type="SMART" id="SM00240">
    <property type="entry name" value="FHA"/>
    <property type="match status" value="1"/>
</dbReference>
<gene>
    <name evidence="4" type="primary">LOC114324555</name>
</gene>
<evidence type="ECO:0000313" key="4">
    <source>
        <dbReference type="RefSeq" id="XP_028128215.1"/>
    </source>
</evidence>
<dbReference type="InterPro" id="IPR041591">
    <property type="entry name" value="OCRE"/>
</dbReference>
<sequence length="525" mass="58476">MDIEVEQSETTKTSDSSCSESDIIQKCDTNLKKKLLEEFPEALEYIKKLESIIKRHVKKINKLRNKLKAKVRCKENSTQTDLEESYSATDNTEAIETAENTQKSLVDDIKEAAEIAMQKTGFVYEETSGLYYDYNTGYYYNAEYGLYYDGTTGKYLQYNSETQTYEYHSQVAVPSLDADRVENAIPKRKKKHKIKAKKILKIDNEDGQEVDNIEEGECSASDTNSDDEEVDSDSSDISKSWPPCMRIIVESTEIPGLKKGSLHIITCSGGSLGREGAHSILLKDPNASKHHLKITFDEKGGQYQAVDLGSRNGTLLNGKRMSPSKQESDAMDVVHGSKIQIGQTVLLCHVHDGNQTCGHCEPGLIQVAEPVPGRIYSYSKSNNHKKELKGLKMRYGVSEYEGDSKLASGYTDRAQKRRETVGSQNPHEKTQVASVDESINKENKGFKLLQKMGWKEGESLGKTGDGLIEPIKPTSNEGTAGIGAANTQVTSIPTETKKQSIWKKTNERFQKLPESSDAFDVDVDD</sequence>
<dbReference type="PROSITE" id="PS50174">
    <property type="entry name" value="G_PATCH"/>
    <property type="match status" value="1"/>
</dbReference>
<protein>
    <submittedName>
        <fullName evidence="4">Angiogenic factor with G patch and FHA domains 1 isoform X1</fullName>
    </submittedName>
</protein>
<feature type="region of interest" description="Disordered" evidence="1">
    <location>
        <begin position="208"/>
        <end position="239"/>
    </location>
</feature>
<dbReference type="InterPro" id="IPR000467">
    <property type="entry name" value="G_patch_dom"/>
</dbReference>
<dbReference type="RefSeq" id="XP_028128215.1">
    <property type="nucleotide sequence ID" value="XM_028272414.1"/>
</dbReference>
<dbReference type="AlphaFoldDB" id="A0A6P7F3Z1"/>
<evidence type="ECO:0000256" key="1">
    <source>
        <dbReference type="SAM" id="MobiDB-lite"/>
    </source>
</evidence>
<name>A0A6P7F3Z1_DIAVI</name>